<protein>
    <submittedName>
        <fullName evidence="1">Uncharacterized protein</fullName>
    </submittedName>
</protein>
<organism evidence="1 2">
    <name type="scientific">Dermatophilus congolensis</name>
    <dbReference type="NCBI Taxonomy" id="1863"/>
    <lineage>
        <taxon>Bacteria</taxon>
        <taxon>Bacillati</taxon>
        <taxon>Actinomycetota</taxon>
        <taxon>Actinomycetes</taxon>
        <taxon>Micrococcales</taxon>
        <taxon>Dermatophilaceae</taxon>
        <taxon>Dermatophilus</taxon>
    </lineage>
</organism>
<evidence type="ECO:0000313" key="2">
    <source>
        <dbReference type="Proteomes" id="UP000242637"/>
    </source>
</evidence>
<dbReference type="AlphaFoldDB" id="A0A239VL38"/>
<dbReference type="Proteomes" id="UP000242637">
    <property type="component" value="Chromosome 1"/>
</dbReference>
<sequence>MGRPESKDSIWASWVSRDSTMSAMRMRMRARSRAIMPGQGPWSNAFFAAATARSMSALVPAAAWR</sequence>
<proteinExistence type="predicted"/>
<name>A0A239VL38_9MICO</name>
<keyword evidence="2" id="KW-1185">Reference proteome</keyword>
<accession>A0A239VL38</accession>
<evidence type="ECO:0000313" key="1">
    <source>
        <dbReference type="EMBL" id="SNV22606.1"/>
    </source>
</evidence>
<dbReference type="EMBL" id="LT906453">
    <property type="protein sequence ID" value="SNV22606.1"/>
    <property type="molecule type" value="Genomic_DNA"/>
</dbReference>
<dbReference type="KEGG" id="dco:SAMEA4475696_1577"/>
<gene>
    <name evidence="1" type="ORF">SAMEA4475696_01577</name>
</gene>
<reference evidence="1 2" key="1">
    <citation type="submission" date="2017-06" db="EMBL/GenBank/DDBJ databases">
        <authorList>
            <consortium name="Pathogen Informatics"/>
        </authorList>
    </citation>
    <scope>NUCLEOTIDE SEQUENCE [LARGE SCALE GENOMIC DNA]</scope>
    <source>
        <strain evidence="1 2">NCTC13039</strain>
    </source>
</reference>